<dbReference type="Gene3D" id="3.30.2400.10">
    <property type="entry name" value="Major capsid protein gp5"/>
    <property type="match status" value="1"/>
</dbReference>
<dbReference type="EMBL" id="JABAGV010000067">
    <property type="protein sequence ID" value="MBC2476908.1"/>
    <property type="molecule type" value="Genomic_DNA"/>
</dbReference>
<keyword evidence="2" id="KW-0175">Coiled coil</keyword>
<protein>
    <submittedName>
        <fullName evidence="4">Phage major capsid protein</fullName>
    </submittedName>
</protein>
<dbReference type="AlphaFoldDB" id="A0AAW3WDS9"/>
<proteinExistence type="predicted"/>
<dbReference type="SUPFAM" id="SSF56563">
    <property type="entry name" value="Major capsid protein gp5"/>
    <property type="match status" value="1"/>
</dbReference>
<dbReference type="Gene3D" id="3.30.2320.10">
    <property type="entry name" value="hypothetical protein PF0899 domain"/>
    <property type="match status" value="1"/>
</dbReference>
<evidence type="ECO:0000313" key="4">
    <source>
        <dbReference type="EMBL" id="MBC2476908.1"/>
    </source>
</evidence>
<evidence type="ECO:0000259" key="3">
    <source>
        <dbReference type="Pfam" id="PF05065"/>
    </source>
</evidence>
<reference evidence="4" key="1">
    <citation type="submission" date="2020-04" db="EMBL/GenBank/DDBJ databases">
        <authorList>
            <person name="Brown S."/>
        </authorList>
    </citation>
    <scope>NUCLEOTIDE SEQUENCE</scope>
    <source>
        <strain evidence="4">DJ015</strain>
    </source>
</reference>
<dbReference type="InterPro" id="IPR024455">
    <property type="entry name" value="Phage_capsid"/>
</dbReference>
<dbReference type="RefSeq" id="WP_171779748.1">
    <property type="nucleotide sequence ID" value="NZ_JABAGV010000067.1"/>
</dbReference>
<feature type="domain" description="Phage capsid-like C-terminal" evidence="3">
    <location>
        <begin position="143"/>
        <end position="401"/>
    </location>
</feature>
<dbReference type="NCBIfam" id="TIGR01554">
    <property type="entry name" value="major_cap_HK97"/>
    <property type="match status" value="1"/>
</dbReference>
<feature type="coiled-coil region" evidence="2">
    <location>
        <begin position="18"/>
        <end position="72"/>
    </location>
</feature>
<comment type="subcellular location">
    <subcellularLocation>
        <location evidence="1">Virion</location>
    </subcellularLocation>
</comment>
<name>A0AAW3WDS9_CLOBE</name>
<comment type="caution">
    <text evidence="4">The sequence shown here is derived from an EMBL/GenBank/DDBJ whole genome shotgun (WGS) entry which is preliminary data.</text>
</comment>
<dbReference type="Pfam" id="PF05065">
    <property type="entry name" value="Phage_capsid"/>
    <property type="match status" value="1"/>
</dbReference>
<evidence type="ECO:0000256" key="2">
    <source>
        <dbReference type="SAM" id="Coils"/>
    </source>
</evidence>
<dbReference type="Proteomes" id="UP001194098">
    <property type="component" value="Unassembled WGS sequence"/>
</dbReference>
<accession>A0AAW3WDS9</accession>
<dbReference type="InterPro" id="IPR054612">
    <property type="entry name" value="Phage_capsid-like_C"/>
</dbReference>
<reference evidence="4" key="2">
    <citation type="journal article" date="2022" name="Nat. Biotechnol.">
        <title>Carbon-negative production of acetone and isopropanol by gas fermentation at industrial pilot scale.</title>
        <authorList>
            <person name="Liew F.E."/>
            <person name="Nogle R."/>
            <person name="Abdalla T."/>
            <person name="Rasor B.J."/>
            <person name="Canter C."/>
            <person name="Jensen R.O."/>
            <person name="Wang L."/>
            <person name="Strutz J."/>
            <person name="Chirania P."/>
            <person name="De Tissera S."/>
            <person name="Mueller A.P."/>
            <person name="Ruan Z."/>
            <person name="Gao A."/>
            <person name="Tran L."/>
            <person name="Engle N.L."/>
            <person name="Bromley J.C."/>
            <person name="Daniell J."/>
            <person name="Conrado R."/>
            <person name="Tschaplinski T.J."/>
            <person name="Giannone R.J."/>
            <person name="Hettich R.L."/>
            <person name="Karim A.S."/>
            <person name="Simpson S.D."/>
            <person name="Brown S.D."/>
            <person name="Leang C."/>
            <person name="Jewett M.C."/>
            <person name="Kopke M."/>
        </authorList>
    </citation>
    <scope>NUCLEOTIDE SEQUENCE</scope>
    <source>
        <strain evidence="4">DJ015</strain>
    </source>
</reference>
<gene>
    <name evidence="4" type="ORF">HGI39_19800</name>
</gene>
<evidence type="ECO:0000313" key="5">
    <source>
        <dbReference type="Proteomes" id="UP001194098"/>
    </source>
</evidence>
<sequence length="409" mass="45564">MKKKILELRAVENLKGMTEELLETKLKINKMVDELEKDEKRAYFNDEEKKEYNSLVERAEDLQQEILKIEDEREKKINFNNAEFRAIENVILPNEKIEKRSYSDNSNPNMDFGKLVKGMAGKGWNGAKKEQEHYRAMQSAENSVIIPQVLADRIIDVARTKSALFGKTPVIQMDNNNLSIAVQTKDAVANFVNEGELIPTGEALFEKVDLKGKTLAIFIPVSEELLDSASNLSNQLLNSSAMAIGLALDKAMLYGKGVVEGSPTEIKGISEYATINKVSHTGATLDYDLLIKGLKSCKSSNIEPNNIVYSTDMGMDLAMLKDSQGQYITKPSALNNYTISESNNVNANESYIYDSNSLLLGLHKGVTIEWGVSGDMFQRIQKGLRIYLRADLGVINPKGITQATFTKMA</sequence>
<evidence type="ECO:0000256" key="1">
    <source>
        <dbReference type="ARBA" id="ARBA00004328"/>
    </source>
</evidence>
<organism evidence="4 5">
    <name type="scientific">Clostridium beijerinckii</name>
    <name type="common">Clostridium MP</name>
    <dbReference type="NCBI Taxonomy" id="1520"/>
    <lineage>
        <taxon>Bacteria</taxon>
        <taxon>Bacillati</taxon>
        <taxon>Bacillota</taxon>
        <taxon>Clostridia</taxon>
        <taxon>Eubacteriales</taxon>
        <taxon>Clostridiaceae</taxon>
        <taxon>Clostridium</taxon>
    </lineage>
</organism>